<keyword evidence="1" id="KW-1133">Transmembrane helix</keyword>
<keyword evidence="1" id="KW-0472">Membrane</keyword>
<sequence>MPLGRGYSALHTPHSALGWGAMSGNAPNAPGWQRLLERPRLLHRLATGGLLLAALLSGVDSFVRSAPGVAPDTRAITYVFDAIAWMLVAAGATGEAYVAGLSAPRLRVGGRPHYLIVLTVGLGLSGILCLTLSFFAAAPAADLGLAGRVVKAIVAGMLPLVVGVALTAGLAIVWTERLRPWVEARLEAQLRELERRGGRREG</sequence>
<organism evidence="2">
    <name type="scientific">uncultured Thermomicrobiales bacterium</name>
    <dbReference type="NCBI Taxonomy" id="1645740"/>
    <lineage>
        <taxon>Bacteria</taxon>
        <taxon>Pseudomonadati</taxon>
        <taxon>Thermomicrobiota</taxon>
        <taxon>Thermomicrobia</taxon>
        <taxon>Thermomicrobiales</taxon>
        <taxon>environmental samples</taxon>
    </lineage>
</organism>
<evidence type="ECO:0000313" key="2">
    <source>
        <dbReference type="EMBL" id="CAA9556533.1"/>
    </source>
</evidence>
<keyword evidence="1" id="KW-0812">Transmembrane</keyword>
<gene>
    <name evidence="2" type="ORF">AVDCRST_MAG88-1153</name>
</gene>
<feature type="transmembrane region" description="Helical" evidence="1">
    <location>
        <begin position="83"/>
        <end position="103"/>
    </location>
</feature>
<protein>
    <submittedName>
        <fullName evidence="2">Uncharacterized protein</fullName>
    </submittedName>
</protein>
<evidence type="ECO:0000256" key="1">
    <source>
        <dbReference type="SAM" id="Phobius"/>
    </source>
</evidence>
<feature type="transmembrane region" description="Helical" evidence="1">
    <location>
        <begin position="152"/>
        <end position="175"/>
    </location>
</feature>
<dbReference type="AlphaFoldDB" id="A0A6J4USB8"/>
<proteinExistence type="predicted"/>
<feature type="transmembrane region" description="Helical" evidence="1">
    <location>
        <begin position="115"/>
        <end position="140"/>
    </location>
</feature>
<feature type="transmembrane region" description="Helical" evidence="1">
    <location>
        <begin position="41"/>
        <end position="63"/>
    </location>
</feature>
<reference evidence="2" key="1">
    <citation type="submission" date="2020-02" db="EMBL/GenBank/DDBJ databases">
        <authorList>
            <person name="Meier V. D."/>
        </authorList>
    </citation>
    <scope>NUCLEOTIDE SEQUENCE</scope>
    <source>
        <strain evidence="2">AVDCRST_MAG88</strain>
    </source>
</reference>
<accession>A0A6J4USB8</accession>
<name>A0A6J4USB8_9BACT</name>
<dbReference type="EMBL" id="CADCWM010000398">
    <property type="protein sequence ID" value="CAA9556533.1"/>
    <property type="molecule type" value="Genomic_DNA"/>
</dbReference>